<organism evidence="1 2">
    <name type="scientific">Erysiphe neolycopersici</name>
    <dbReference type="NCBI Taxonomy" id="212602"/>
    <lineage>
        <taxon>Eukaryota</taxon>
        <taxon>Fungi</taxon>
        <taxon>Dikarya</taxon>
        <taxon>Ascomycota</taxon>
        <taxon>Pezizomycotina</taxon>
        <taxon>Leotiomycetes</taxon>
        <taxon>Erysiphales</taxon>
        <taxon>Erysiphaceae</taxon>
        <taxon>Erysiphe</taxon>
    </lineage>
</organism>
<sequence>MESFSETRMEIDFFSDSVSPCPETNVSTKFFIPRANESLSILRTDI</sequence>
<dbReference type="Proteomes" id="UP000286134">
    <property type="component" value="Unassembled WGS sequence"/>
</dbReference>
<proteinExistence type="predicted"/>
<evidence type="ECO:0000313" key="1">
    <source>
        <dbReference type="EMBL" id="RKF55856.1"/>
    </source>
</evidence>
<keyword evidence="2" id="KW-1185">Reference proteome</keyword>
<dbReference type="EMBL" id="MCFK01008644">
    <property type="protein sequence ID" value="RKF55856.1"/>
    <property type="molecule type" value="Genomic_DNA"/>
</dbReference>
<protein>
    <submittedName>
        <fullName evidence="1">Uncharacterized protein</fullName>
    </submittedName>
</protein>
<name>A0A420HEH5_9PEZI</name>
<accession>A0A420HEH5</accession>
<dbReference type="AlphaFoldDB" id="A0A420HEH5"/>
<gene>
    <name evidence="1" type="ORF">OnM2_086063</name>
</gene>
<comment type="caution">
    <text evidence="1">The sequence shown here is derived from an EMBL/GenBank/DDBJ whole genome shotgun (WGS) entry which is preliminary data.</text>
</comment>
<evidence type="ECO:0000313" key="2">
    <source>
        <dbReference type="Proteomes" id="UP000286134"/>
    </source>
</evidence>
<reference evidence="1 2" key="1">
    <citation type="journal article" date="2018" name="BMC Genomics">
        <title>Comparative genome analyses reveal sequence features reflecting distinct modes of host-adaptation between dicot and monocot powdery mildew.</title>
        <authorList>
            <person name="Wu Y."/>
            <person name="Ma X."/>
            <person name="Pan Z."/>
            <person name="Kale S.D."/>
            <person name="Song Y."/>
            <person name="King H."/>
            <person name="Zhang Q."/>
            <person name="Presley C."/>
            <person name="Deng X."/>
            <person name="Wei C.I."/>
            <person name="Xiao S."/>
        </authorList>
    </citation>
    <scope>NUCLEOTIDE SEQUENCE [LARGE SCALE GENOMIC DNA]</scope>
    <source>
        <strain evidence="1">UMSG2</strain>
    </source>
</reference>